<gene>
    <name evidence="7" type="ORF">FisN_7Lh395</name>
</gene>
<evidence type="ECO:0000256" key="1">
    <source>
        <dbReference type="ARBA" id="ARBA00004141"/>
    </source>
</evidence>
<sequence length="237" mass="27289">MNQDTATMLQESLTSAWSSYNAPDAIAPFIIPLILWTTAYAYARHSQFSFHKWETLHNLHNLGAIVLGIISLYYQDDTRFNERIGILWSVGYFVIDIIDCSLRGDGPYLLHGILCLGLGLANYTHPVCRHLRTNSKAALCELSNPFMHWAKRTRQPLQFLLFVTVFTLCRIVWIPIMIQECRNEGMDWQHPIVLAVIGFYALNWFWYFKMGKILVEGLFMSAKKGKQTKHGDSKKAK</sequence>
<evidence type="ECO:0000259" key="6">
    <source>
        <dbReference type="Pfam" id="PF03798"/>
    </source>
</evidence>
<feature type="transmembrane region" description="Helical" evidence="5">
    <location>
        <begin position="157"/>
        <end position="176"/>
    </location>
</feature>
<name>A0A1Z5JBF0_FISSO</name>
<evidence type="ECO:0000256" key="5">
    <source>
        <dbReference type="SAM" id="Phobius"/>
    </source>
</evidence>
<evidence type="ECO:0000313" key="7">
    <source>
        <dbReference type="EMBL" id="GAX11289.1"/>
    </source>
</evidence>
<dbReference type="Pfam" id="PF03798">
    <property type="entry name" value="TRAM_LAG1_CLN8"/>
    <property type="match status" value="1"/>
</dbReference>
<comment type="subcellular location">
    <subcellularLocation>
        <location evidence="1">Membrane</location>
        <topology evidence="1">Multi-pass membrane protein</topology>
    </subcellularLocation>
</comment>
<evidence type="ECO:0000256" key="2">
    <source>
        <dbReference type="ARBA" id="ARBA00022692"/>
    </source>
</evidence>
<keyword evidence="8" id="KW-1185">Reference proteome</keyword>
<keyword evidence="2 5" id="KW-0812">Transmembrane</keyword>
<organism evidence="7 8">
    <name type="scientific">Fistulifera solaris</name>
    <name type="common">Oleaginous diatom</name>
    <dbReference type="NCBI Taxonomy" id="1519565"/>
    <lineage>
        <taxon>Eukaryota</taxon>
        <taxon>Sar</taxon>
        <taxon>Stramenopiles</taxon>
        <taxon>Ochrophyta</taxon>
        <taxon>Bacillariophyta</taxon>
        <taxon>Bacillariophyceae</taxon>
        <taxon>Bacillariophycidae</taxon>
        <taxon>Naviculales</taxon>
        <taxon>Naviculaceae</taxon>
        <taxon>Fistulifera</taxon>
    </lineage>
</organism>
<dbReference type="EMBL" id="BDSP01000039">
    <property type="protein sequence ID" value="GAX11289.1"/>
    <property type="molecule type" value="Genomic_DNA"/>
</dbReference>
<reference evidence="7 8" key="1">
    <citation type="journal article" date="2015" name="Plant Cell">
        <title>Oil accumulation by the oleaginous diatom Fistulifera solaris as revealed by the genome and transcriptome.</title>
        <authorList>
            <person name="Tanaka T."/>
            <person name="Maeda Y."/>
            <person name="Veluchamy A."/>
            <person name="Tanaka M."/>
            <person name="Abida H."/>
            <person name="Marechal E."/>
            <person name="Bowler C."/>
            <person name="Muto M."/>
            <person name="Sunaga Y."/>
            <person name="Tanaka M."/>
            <person name="Yoshino T."/>
            <person name="Taniguchi T."/>
            <person name="Fukuda Y."/>
            <person name="Nemoto M."/>
            <person name="Matsumoto M."/>
            <person name="Wong P.S."/>
            <person name="Aburatani S."/>
            <person name="Fujibuchi W."/>
        </authorList>
    </citation>
    <scope>NUCLEOTIDE SEQUENCE [LARGE SCALE GENOMIC DNA]</scope>
    <source>
        <strain evidence="7 8">JPCC DA0580</strain>
    </source>
</reference>
<evidence type="ECO:0000256" key="4">
    <source>
        <dbReference type="ARBA" id="ARBA00023136"/>
    </source>
</evidence>
<feature type="transmembrane region" description="Helical" evidence="5">
    <location>
        <begin position="25"/>
        <end position="43"/>
    </location>
</feature>
<evidence type="ECO:0000313" key="8">
    <source>
        <dbReference type="Proteomes" id="UP000198406"/>
    </source>
</evidence>
<keyword evidence="4 5" id="KW-0472">Membrane</keyword>
<comment type="caution">
    <text evidence="7">The sequence shown here is derived from an EMBL/GenBank/DDBJ whole genome shotgun (WGS) entry which is preliminary data.</text>
</comment>
<proteinExistence type="predicted"/>
<accession>A0A1Z5JBF0</accession>
<keyword evidence="3 5" id="KW-1133">Transmembrane helix</keyword>
<evidence type="ECO:0000256" key="3">
    <source>
        <dbReference type="ARBA" id="ARBA00022989"/>
    </source>
</evidence>
<dbReference type="Proteomes" id="UP000198406">
    <property type="component" value="Unassembled WGS sequence"/>
</dbReference>
<dbReference type="InParanoid" id="A0A1Z5JBF0"/>
<dbReference type="AlphaFoldDB" id="A0A1Z5JBF0"/>
<protein>
    <recommendedName>
        <fullName evidence="6">TLC domain-containing protein</fullName>
    </recommendedName>
</protein>
<dbReference type="OrthoDB" id="40222at2759"/>
<feature type="transmembrane region" description="Helical" evidence="5">
    <location>
        <begin position="55"/>
        <end position="74"/>
    </location>
</feature>
<feature type="domain" description="TLC" evidence="6">
    <location>
        <begin position="76"/>
        <end position="210"/>
    </location>
</feature>
<dbReference type="InterPro" id="IPR006634">
    <property type="entry name" value="TLC-dom"/>
</dbReference>
<dbReference type="GO" id="GO:0016020">
    <property type="term" value="C:membrane"/>
    <property type="evidence" value="ECO:0007669"/>
    <property type="project" value="UniProtKB-SubCell"/>
</dbReference>
<feature type="transmembrane region" description="Helical" evidence="5">
    <location>
        <begin position="188"/>
        <end position="208"/>
    </location>
</feature>